<evidence type="ECO:0000313" key="2">
    <source>
        <dbReference type="EMBL" id="CDF39387.1"/>
    </source>
</evidence>
<dbReference type="Proteomes" id="UP000012073">
    <property type="component" value="Unassembled WGS sequence"/>
</dbReference>
<dbReference type="RefSeq" id="XP_005719298.1">
    <property type="nucleotide sequence ID" value="XM_005719241.1"/>
</dbReference>
<dbReference type="GeneID" id="17327017"/>
<proteinExistence type="predicted"/>
<name>R7QLL1_CHOCR</name>
<feature type="region of interest" description="Disordered" evidence="1">
    <location>
        <begin position="1"/>
        <end position="24"/>
    </location>
</feature>
<dbReference type="EMBL" id="HG002026">
    <property type="protein sequence ID" value="CDF39387.1"/>
    <property type="molecule type" value="Genomic_DNA"/>
</dbReference>
<organism evidence="2 3">
    <name type="scientific">Chondrus crispus</name>
    <name type="common">Carrageen Irish moss</name>
    <name type="synonym">Polymorpha crispa</name>
    <dbReference type="NCBI Taxonomy" id="2769"/>
    <lineage>
        <taxon>Eukaryota</taxon>
        <taxon>Rhodophyta</taxon>
        <taxon>Florideophyceae</taxon>
        <taxon>Rhodymeniophycidae</taxon>
        <taxon>Gigartinales</taxon>
        <taxon>Gigartinaceae</taxon>
        <taxon>Chondrus</taxon>
    </lineage>
</organism>
<evidence type="ECO:0000313" key="3">
    <source>
        <dbReference type="Proteomes" id="UP000012073"/>
    </source>
</evidence>
<reference evidence="3" key="1">
    <citation type="journal article" date="2013" name="Proc. Natl. Acad. Sci. U.S.A.">
        <title>Genome structure and metabolic features in the red seaweed Chondrus crispus shed light on evolution of the Archaeplastida.</title>
        <authorList>
            <person name="Collen J."/>
            <person name="Porcel B."/>
            <person name="Carre W."/>
            <person name="Ball S.G."/>
            <person name="Chaparro C."/>
            <person name="Tonon T."/>
            <person name="Barbeyron T."/>
            <person name="Michel G."/>
            <person name="Noel B."/>
            <person name="Valentin K."/>
            <person name="Elias M."/>
            <person name="Artiguenave F."/>
            <person name="Arun A."/>
            <person name="Aury J.M."/>
            <person name="Barbosa-Neto J.F."/>
            <person name="Bothwell J.H."/>
            <person name="Bouget F.Y."/>
            <person name="Brillet L."/>
            <person name="Cabello-Hurtado F."/>
            <person name="Capella-Gutierrez S."/>
            <person name="Charrier B."/>
            <person name="Cladiere L."/>
            <person name="Cock J.M."/>
            <person name="Coelho S.M."/>
            <person name="Colleoni C."/>
            <person name="Czjzek M."/>
            <person name="Da Silva C."/>
            <person name="Delage L."/>
            <person name="Denoeud F."/>
            <person name="Deschamps P."/>
            <person name="Dittami S.M."/>
            <person name="Gabaldon T."/>
            <person name="Gachon C.M."/>
            <person name="Groisillier A."/>
            <person name="Herve C."/>
            <person name="Jabbari K."/>
            <person name="Katinka M."/>
            <person name="Kloareg B."/>
            <person name="Kowalczyk N."/>
            <person name="Labadie K."/>
            <person name="Leblanc C."/>
            <person name="Lopez P.J."/>
            <person name="McLachlan D.H."/>
            <person name="Meslet-Cladiere L."/>
            <person name="Moustafa A."/>
            <person name="Nehr Z."/>
            <person name="Nyvall Collen P."/>
            <person name="Panaud O."/>
            <person name="Partensky F."/>
            <person name="Poulain J."/>
            <person name="Rensing S.A."/>
            <person name="Rousvoal S."/>
            <person name="Samson G."/>
            <person name="Symeonidi A."/>
            <person name="Weissenbach J."/>
            <person name="Zambounis A."/>
            <person name="Wincker P."/>
            <person name="Boyen C."/>
        </authorList>
    </citation>
    <scope>NUCLEOTIDE SEQUENCE [LARGE SCALE GENOMIC DNA]</scope>
    <source>
        <strain evidence="3">cv. Stackhouse</strain>
    </source>
</reference>
<accession>R7QLL1</accession>
<protein>
    <submittedName>
        <fullName evidence="2">Uncharacterized protein</fullName>
    </submittedName>
</protein>
<dbReference type="Gramene" id="CDF39387">
    <property type="protein sequence ID" value="CDF39387"/>
    <property type="gene ID" value="CHC_T00000250001"/>
</dbReference>
<dbReference type="KEGG" id="ccp:CHC_T00000250001"/>
<dbReference type="AlphaFoldDB" id="R7QLL1"/>
<keyword evidence="3" id="KW-1185">Reference proteome</keyword>
<gene>
    <name evidence="2" type="ORF">CHC_T00000250001</name>
</gene>
<evidence type="ECO:0000256" key="1">
    <source>
        <dbReference type="SAM" id="MobiDB-lite"/>
    </source>
</evidence>
<sequence length="138" mass="15436">MDRNLNGVSPNGRGARGNLLPRRKTEVYRGGGGPRLANKWHPPLGCARSPRQFLCFCFCFSFCSPLTRRACRGQRGPYRSVRNSPLYSTICMAQRTLNHFAVQCSTQGYYCPVSREMLLAASLCWHQQPPAAAPKLES</sequence>